<accession>A0A2H3CI10</accession>
<reference evidence="2" key="1">
    <citation type="journal article" date="2017" name="Nat. Ecol. Evol.">
        <title>Genome expansion and lineage-specific genetic innovations in the forest pathogenic fungi Armillaria.</title>
        <authorList>
            <person name="Sipos G."/>
            <person name="Prasanna A.N."/>
            <person name="Walter M.C."/>
            <person name="O'Connor E."/>
            <person name="Balint B."/>
            <person name="Krizsan K."/>
            <person name="Kiss B."/>
            <person name="Hess J."/>
            <person name="Varga T."/>
            <person name="Slot J."/>
            <person name="Riley R."/>
            <person name="Boka B."/>
            <person name="Rigling D."/>
            <person name="Barry K."/>
            <person name="Lee J."/>
            <person name="Mihaltcheva S."/>
            <person name="LaButti K."/>
            <person name="Lipzen A."/>
            <person name="Waldron R."/>
            <person name="Moloney N.M."/>
            <person name="Sperisen C."/>
            <person name="Kredics L."/>
            <person name="Vagvoelgyi C."/>
            <person name="Patrignani A."/>
            <person name="Fitzpatrick D."/>
            <person name="Nagy I."/>
            <person name="Doyle S."/>
            <person name="Anderson J.B."/>
            <person name="Grigoriev I.V."/>
            <person name="Gueldener U."/>
            <person name="Muensterkoetter M."/>
            <person name="Nagy L.G."/>
        </authorList>
    </citation>
    <scope>NUCLEOTIDE SEQUENCE [LARGE SCALE GENOMIC DNA]</scope>
    <source>
        <strain evidence="2">Ar21-2</strain>
    </source>
</reference>
<sequence>MIGIFNEDFLPASRQRHLVEVIMITSGVPRWTVLGDPTLPILLAVLFLYHKTHAQILHRQLQPLLPRNVEYTSQSASRSQKPGGFIGQLAPWYRHVHGKGWKPRALTLNPRVLAVFVPQLDLQKHGAVRDKVNLRSSSPPYKTHLSFCTRSAISCFWFCTHVRRLLSVANHSKIT</sequence>
<gene>
    <name evidence="1" type="ORF">ARMGADRAFT_778479</name>
</gene>
<protein>
    <submittedName>
        <fullName evidence="1">Uncharacterized protein</fullName>
    </submittedName>
</protein>
<dbReference type="AlphaFoldDB" id="A0A2H3CI10"/>
<keyword evidence="2" id="KW-1185">Reference proteome</keyword>
<dbReference type="EMBL" id="KZ293729">
    <property type="protein sequence ID" value="PBK81500.1"/>
    <property type="molecule type" value="Genomic_DNA"/>
</dbReference>
<organism evidence="1 2">
    <name type="scientific">Armillaria gallica</name>
    <name type="common">Bulbous honey fungus</name>
    <name type="synonym">Armillaria bulbosa</name>
    <dbReference type="NCBI Taxonomy" id="47427"/>
    <lineage>
        <taxon>Eukaryota</taxon>
        <taxon>Fungi</taxon>
        <taxon>Dikarya</taxon>
        <taxon>Basidiomycota</taxon>
        <taxon>Agaricomycotina</taxon>
        <taxon>Agaricomycetes</taxon>
        <taxon>Agaricomycetidae</taxon>
        <taxon>Agaricales</taxon>
        <taxon>Marasmiineae</taxon>
        <taxon>Physalacriaceae</taxon>
        <taxon>Armillaria</taxon>
    </lineage>
</organism>
<evidence type="ECO:0000313" key="2">
    <source>
        <dbReference type="Proteomes" id="UP000217790"/>
    </source>
</evidence>
<name>A0A2H3CI10_ARMGA</name>
<dbReference type="Proteomes" id="UP000217790">
    <property type="component" value="Unassembled WGS sequence"/>
</dbReference>
<evidence type="ECO:0000313" key="1">
    <source>
        <dbReference type="EMBL" id="PBK81500.1"/>
    </source>
</evidence>
<proteinExistence type="predicted"/>
<dbReference type="InParanoid" id="A0A2H3CI10"/>